<evidence type="ECO:0000313" key="3">
    <source>
        <dbReference type="EMBL" id="SDX35733.1"/>
    </source>
</evidence>
<name>A0A1H3B1E9_THIRO</name>
<dbReference type="PANTHER" id="PTHR36539">
    <property type="entry name" value="ETHANOLAMINE UTILIZATION PROTEIN EUTN"/>
    <property type="match status" value="1"/>
</dbReference>
<accession>A0A1H3B1E9</accession>
<keyword evidence="4" id="KW-1185">Reference proteome</keyword>
<gene>
    <name evidence="3" type="ORF">SAMN05421783_12245</name>
</gene>
<dbReference type="InterPro" id="IPR004992">
    <property type="entry name" value="EutN_CcmL"/>
</dbReference>
<dbReference type="PANTHER" id="PTHR36539:SF1">
    <property type="entry name" value="BACTERIAL MICROCOMPARTMENT SHELL VERTEX PROTEIN EUTN"/>
    <property type="match status" value="1"/>
</dbReference>
<dbReference type="AlphaFoldDB" id="A0A1H3B1E9"/>
<dbReference type="NCBIfam" id="TIGR02704">
    <property type="entry name" value="carboxysome_B"/>
    <property type="match status" value="1"/>
</dbReference>
<dbReference type="SUPFAM" id="SSF159133">
    <property type="entry name" value="EutN/CcmL-like"/>
    <property type="match status" value="1"/>
</dbReference>
<dbReference type="STRING" id="1058.SAMN05421783_12245"/>
<dbReference type="InterPro" id="IPR036677">
    <property type="entry name" value="EutN_CcmL_sf"/>
</dbReference>
<keyword evidence="2" id="KW-1283">Bacterial microcompartment</keyword>
<protein>
    <submittedName>
        <fullName evidence="3">Carboxysome peptide B</fullName>
    </submittedName>
</protein>
<dbReference type="Gene3D" id="2.40.50.220">
    <property type="entry name" value="EutN/Ccml"/>
    <property type="match status" value="1"/>
</dbReference>
<dbReference type="Proteomes" id="UP000198816">
    <property type="component" value="Unassembled WGS sequence"/>
</dbReference>
<evidence type="ECO:0000256" key="1">
    <source>
        <dbReference type="ARBA" id="ARBA00024322"/>
    </source>
</evidence>
<dbReference type="GO" id="GO:0031469">
    <property type="term" value="C:bacterial microcompartment"/>
    <property type="evidence" value="ECO:0007669"/>
    <property type="project" value="UniProtKB-SubCell"/>
</dbReference>
<evidence type="ECO:0000256" key="2">
    <source>
        <dbReference type="ARBA" id="ARBA00024446"/>
    </source>
</evidence>
<organism evidence="3 4">
    <name type="scientific">Thiocapsa roseopersicina</name>
    <dbReference type="NCBI Taxonomy" id="1058"/>
    <lineage>
        <taxon>Bacteria</taxon>
        <taxon>Pseudomonadati</taxon>
        <taxon>Pseudomonadota</taxon>
        <taxon>Gammaproteobacteria</taxon>
        <taxon>Chromatiales</taxon>
        <taxon>Chromatiaceae</taxon>
        <taxon>Thiocapsa</taxon>
    </lineage>
</organism>
<dbReference type="EMBL" id="FNNZ01000022">
    <property type="protein sequence ID" value="SDX35733.1"/>
    <property type="molecule type" value="Genomic_DNA"/>
</dbReference>
<dbReference type="RefSeq" id="WP_093036071.1">
    <property type="nucleotide sequence ID" value="NZ_FNNZ01000022.1"/>
</dbReference>
<dbReference type="InterPro" id="IPR014077">
    <property type="entry name" value="CsoS4B"/>
</dbReference>
<dbReference type="OrthoDB" id="540628at2"/>
<proteinExistence type="predicted"/>
<evidence type="ECO:0000313" key="4">
    <source>
        <dbReference type="Proteomes" id="UP000198816"/>
    </source>
</evidence>
<dbReference type="PROSITE" id="PS51932">
    <property type="entry name" value="BMV"/>
    <property type="match status" value="1"/>
</dbReference>
<comment type="subcellular location">
    <subcellularLocation>
        <location evidence="1">Bacterial microcompartment</location>
    </subcellularLocation>
</comment>
<sequence>MEIRQVIGSLVCTHRITGLGHWDLRLLQDTKGKHYVATDPVDARPGDWVFVVSGSAARYAMGDAGILTDLTIGGIIDRWEEERAAAVEPTALATARAA</sequence>
<reference evidence="4" key="1">
    <citation type="submission" date="2016-10" db="EMBL/GenBank/DDBJ databases">
        <authorList>
            <person name="Varghese N."/>
            <person name="Submissions S."/>
        </authorList>
    </citation>
    <scope>NUCLEOTIDE SEQUENCE [LARGE SCALE GENOMIC DNA]</scope>
    <source>
        <strain evidence="4">DSM 217</strain>
    </source>
</reference>
<dbReference type="CDD" id="cd01614">
    <property type="entry name" value="EutN_CcmL"/>
    <property type="match status" value="1"/>
</dbReference>
<dbReference type="Pfam" id="PF03319">
    <property type="entry name" value="EutN_CcmL"/>
    <property type="match status" value="1"/>
</dbReference>